<feature type="compositionally biased region" description="Basic and acidic residues" evidence="4">
    <location>
        <begin position="99"/>
        <end position="109"/>
    </location>
</feature>
<comment type="similarity">
    <text evidence="1">Belongs to the SNF8 family.</text>
</comment>
<dbReference type="InterPro" id="IPR036388">
    <property type="entry name" value="WH-like_DNA-bd_sf"/>
</dbReference>
<dbReference type="PANTHER" id="PTHR12806:SF0">
    <property type="entry name" value="VACUOLAR-SORTING PROTEIN SNF8"/>
    <property type="match status" value="1"/>
</dbReference>
<sequence>AARGRRFLLRARGADHEVCLALRHRNGGLITLEELQAAGAEGPREVRAGRQRETNLLRAIKKLKVLGSGFGIIPVGGTVLVQSVPCRAQHGPHGAAAAGREKGICDSQRDPGQPQLGDGASEAGAGAPAEGGHGLAGRAGSGRAAVLAARALLRAPRPGRRRRALTAPGILGNHPWNPRESSLESSGIIPGISAGIPGNPPWNPRESSLESSGIPLESRLESPGSPPGILGNPSWNPRESPLESRLESPGIPPGILGNPSWNPRESPWNPLRSPWESQLESRLESSGIFPGILAGISPGIPSGISPGIPPLKPSWDPWESPSWSLWEFLLEFSKSWL</sequence>
<feature type="compositionally biased region" description="Low complexity" evidence="4">
    <location>
        <begin position="117"/>
        <end position="128"/>
    </location>
</feature>
<dbReference type="PANTHER" id="PTHR12806">
    <property type="entry name" value="EAP30 SUBUNIT OF ELL COMPLEX"/>
    <property type="match status" value="1"/>
</dbReference>
<evidence type="ECO:0000256" key="1">
    <source>
        <dbReference type="ARBA" id="ARBA00009834"/>
    </source>
</evidence>
<dbReference type="SUPFAM" id="SSF46785">
    <property type="entry name" value="Winged helix' DNA-binding domain"/>
    <property type="match status" value="1"/>
</dbReference>
<feature type="region of interest" description="Disordered" evidence="4">
    <location>
        <begin position="194"/>
        <end position="253"/>
    </location>
</feature>
<dbReference type="InParanoid" id="A0A674HA51"/>
<evidence type="ECO:0000256" key="4">
    <source>
        <dbReference type="SAM" id="MobiDB-lite"/>
    </source>
</evidence>
<name>A0A674HA51_TAEGU</name>
<feature type="compositionally biased region" description="Gly residues" evidence="4">
    <location>
        <begin position="129"/>
        <end position="138"/>
    </location>
</feature>
<dbReference type="GO" id="GO:0000814">
    <property type="term" value="C:ESCRT II complex"/>
    <property type="evidence" value="ECO:0007669"/>
    <property type="project" value="InterPro"/>
</dbReference>
<organism evidence="5 6">
    <name type="scientific">Taeniopygia guttata</name>
    <name type="common">Zebra finch</name>
    <name type="synonym">Poephila guttata</name>
    <dbReference type="NCBI Taxonomy" id="59729"/>
    <lineage>
        <taxon>Eukaryota</taxon>
        <taxon>Metazoa</taxon>
        <taxon>Chordata</taxon>
        <taxon>Craniata</taxon>
        <taxon>Vertebrata</taxon>
        <taxon>Euteleostomi</taxon>
        <taxon>Archelosauria</taxon>
        <taxon>Archosauria</taxon>
        <taxon>Dinosauria</taxon>
        <taxon>Saurischia</taxon>
        <taxon>Theropoda</taxon>
        <taxon>Coelurosauria</taxon>
        <taxon>Aves</taxon>
        <taxon>Neognathae</taxon>
        <taxon>Neoaves</taxon>
        <taxon>Telluraves</taxon>
        <taxon>Australaves</taxon>
        <taxon>Passeriformes</taxon>
        <taxon>Passeroidea</taxon>
        <taxon>Estrildidae</taxon>
        <taxon>Estrildinae</taxon>
        <taxon>Taeniopygia</taxon>
    </lineage>
</organism>
<feature type="region of interest" description="Disordered" evidence="4">
    <location>
        <begin position="89"/>
        <end position="138"/>
    </location>
</feature>
<evidence type="ECO:0000256" key="3">
    <source>
        <dbReference type="ARBA" id="ARBA00030097"/>
    </source>
</evidence>
<reference evidence="5" key="3">
    <citation type="submission" date="2025-09" db="UniProtKB">
        <authorList>
            <consortium name="Ensembl"/>
        </authorList>
    </citation>
    <scope>IDENTIFICATION</scope>
</reference>
<keyword evidence="6" id="KW-1185">Reference proteome</keyword>
<protein>
    <recommendedName>
        <fullName evidence="2">Vacuolar-sorting protein SNF8</fullName>
    </recommendedName>
    <alternativeName>
        <fullName evidence="3">ESCRT-II complex subunit VPS22</fullName>
    </alternativeName>
</protein>
<feature type="compositionally biased region" description="Low complexity" evidence="4">
    <location>
        <begin position="89"/>
        <end position="98"/>
    </location>
</feature>
<proteinExistence type="inferred from homology"/>
<dbReference type="Ensembl" id="ENSTGUT00000026160.1">
    <property type="protein sequence ID" value="ENSTGUP00000031778.1"/>
    <property type="gene ID" value="ENSTGUG00000027404.1"/>
</dbReference>
<dbReference type="Proteomes" id="UP000007754">
    <property type="component" value="Chromosome 27"/>
</dbReference>
<accession>A0A674HA51</accession>
<dbReference type="InterPro" id="IPR036390">
    <property type="entry name" value="WH_DNA-bd_sf"/>
</dbReference>
<dbReference type="AlphaFoldDB" id="A0A674HA51"/>
<reference evidence="5 6" key="1">
    <citation type="journal article" date="2010" name="Nature">
        <title>The genome of a songbird.</title>
        <authorList>
            <person name="Warren W.C."/>
            <person name="Clayton D.F."/>
            <person name="Ellegren H."/>
            <person name="Arnold A.P."/>
            <person name="Hillier L.W."/>
            <person name="Kunstner A."/>
            <person name="Searle S."/>
            <person name="White S."/>
            <person name="Vilella A.J."/>
            <person name="Fairley S."/>
            <person name="Heger A."/>
            <person name="Kong L."/>
            <person name="Ponting C.P."/>
            <person name="Jarvis E.D."/>
            <person name="Mello C.V."/>
            <person name="Minx P."/>
            <person name="Lovell P."/>
            <person name="Velho T.A."/>
            <person name="Ferris M."/>
            <person name="Balakrishnan C.N."/>
            <person name="Sinha S."/>
            <person name="Blatti C."/>
            <person name="London S.E."/>
            <person name="Li Y."/>
            <person name="Lin Y.C."/>
            <person name="George J."/>
            <person name="Sweedler J."/>
            <person name="Southey B."/>
            <person name="Gunaratne P."/>
            <person name="Watson M."/>
            <person name="Nam K."/>
            <person name="Backstrom N."/>
            <person name="Smeds L."/>
            <person name="Nabholz B."/>
            <person name="Itoh Y."/>
            <person name="Whitney O."/>
            <person name="Pfenning A.R."/>
            <person name="Howard J."/>
            <person name="Volker M."/>
            <person name="Skinner B.M."/>
            <person name="Griffin D.K."/>
            <person name="Ye L."/>
            <person name="McLaren W.M."/>
            <person name="Flicek P."/>
            <person name="Quesada V."/>
            <person name="Velasco G."/>
            <person name="Lopez-Otin C."/>
            <person name="Puente X.S."/>
            <person name="Olender T."/>
            <person name="Lancet D."/>
            <person name="Smit A.F."/>
            <person name="Hubley R."/>
            <person name="Konkel M.K."/>
            <person name="Walker J.A."/>
            <person name="Batzer M.A."/>
            <person name="Gu W."/>
            <person name="Pollock D.D."/>
            <person name="Chen L."/>
            <person name="Cheng Z."/>
            <person name="Eichler E.E."/>
            <person name="Stapley J."/>
            <person name="Slate J."/>
            <person name="Ekblom R."/>
            <person name="Birkhead T."/>
            <person name="Burke T."/>
            <person name="Burt D."/>
            <person name="Scharff C."/>
            <person name="Adam I."/>
            <person name="Richard H."/>
            <person name="Sultan M."/>
            <person name="Soldatov A."/>
            <person name="Lehrach H."/>
            <person name="Edwards S.V."/>
            <person name="Yang S.P."/>
            <person name="Li X."/>
            <person name="Graves T."/>
            <person name="Fulton L."/>
            <person name="Nelson J."/>
            <person name="Chinwalla A."/>
            <person name="Hou S."/>
            <person name="Mardis E.R."/>
            <person name="Wilson R.K."/>
        </authorList>
    </citation>
    <scope>NUCLEOTIDE SEQUENCE [LARGE SCALE GENOMIC DNA]</scope>
</reference>
<evidence type="ECO:0000256" key="2">
    <source>
        <dbReference type="ARBA" id="ARBA00017052"/>
    </source>
</evidence>
<reference evidence="5" key="2">
    <citation type="submission" date="2025-08" db="UniProtKB">
        <authorList>
            <consortium name="Ensembl"/>
        </authorList>
    </citation>
    <scope>IDENTIFICATION</scope>
</reference>
<evidence type="ECO:0000313" key="6">
    <source>
        <dbReference type="Proteomes" id="UP000007754"/>
    </source>
</evidence>
<dbReference type="Gene3D" id="1.10.10.10">
    <property type="entry name" value="Winged helix-like DNA-binding domain superfamily/Winged helix DNA-binding domain"/>
    <property type="match status" value="1"/>
</dbReference>
<dbReference type="InterPro" id="IPR016689">
    <property type="entry name" value="ESCRT-2_cplx_Snf8"/>
</dbReference>
<evidence type="ECO:0000313" key="5">
    <source>
        <dbReference type="Ensembl" id="ENSTGUP00000031778.1"/>
    </source>
</evidence>
<dbReference type="GO" id="GO:0043328">
    <property type="term" value="P:protein transport to vacuole involved in ubiquitin-dependent protein catabolic process via the multivesicular body sorting pathway"/>
    <property type="evidence" value="ECO:0007669"/>
    <property type="project" value="TreeGrafter"/>
</dbReference>